<keyword evidence="2" id="KW-1185">Reference proteome</keyword>
<sequence>MKNLLTTIPQRGDLRHWADVEKILQACDSEDDFWTFSCRHYPRESGPGQACFMIHSGFIRGYFTVLEFTDTDVLRHGADQQNAEVISGKKVVLAVWRSIPPIAHTGFQGWRYTELQP</sequence>
<gene>
    <name evidence="1" type="ORF">ROI90_16775</name>
</gene>
<comment type="caution">
    <text evidence="1">The sequence shown here is derived from an EMBL/GenBank/DDBJ whole genome shotgun (WGS) entry which is preliminary data.</text>
</comment>
<proteinExistence type="predicted"/>
<dbReference type="EMBL" id="JAWDJT010000012">
    <property type="protein sequence ID" value="MDU0372062.1"/>
    <property type="molecule type" value="Genomic_DNA"/>
</dbReference>
<evidence type="ECO:0000313" key="1">
    <source>
        <dbReference type="EMBL" id="MDU0372062.1"/>
    </source>
</evidence>
<reference evidence="1 2" key="1">
    <citation type="submission" date="2023-10" db="EMBL/GenBank/DDBJ databases">
        <title>Hymenobacter endophyticus sp. nov., an isolate from the leaf tissues of wheat.</title>
        <authorList>
            <person name="Dai Y."/>
        </authorList>
    </citation>
    <scope>NUCLEOTIDE SEQUENCE [LARGE SCALE GENOMIC DNA]</scope>
    <source>
        <strain evidence="1 2">ZK17L-C2</strain>
    </source>
</reference>
<evidence type="ECO:0000313" key="2">
    <source>
        <dbReference type="Proteomes" id="UP001250698"/>
    </source>
</evidence>
<protein>
    <submittedName>
        <fullName evidence="1">Uncharacterized protein</fullName>
    </submittedName>
</protein>
<dbReference type="Proteomes" id="UP001250698">
    <property type="component" value="Unassembled WGS sequence"/>
</dbReference>
<name>A0ABU3TL13_9BACT</name>
<accession>A0ABU3TL13</accession>
<dbReference type="RefSeq" id="WP_315999515.1">
    <property type="nucleotide sequence ID" value="NZ_JAWDJT010000012.1"/>
</dbReference>
<organism evidence="1 2">
    <name type="scientific">Hymenobacter endophyticus</name>
    <dbReference type="NCBI Taxonomy" id="3076335"/>
    <lineage>
        <taxon>Bacteria</taxon>
        <taxon>Pseudomonadati</taxon>
        <taxon>Bacteroidota</taxon>
        <taxon>Cytophagia</taxon>
        <taxon>Cytophagales</taxon>
        <taxon>Hymenobacteraceae</taxon>
        <taxon>Hymenobacter</taxon>
    </lineage>
</organism>